<dbReference type="PANTHER" id="PTHR14991">
    <property type="entry name" value="RING FINGER PROTEIN 32"/>
    <property type="match status" value="1"/>
</dbReference>
<dbReference type="PROSITE" id="PS50089">
    <property type="entry name" value="ZF_RING_2"/>
    <property type="match status" value="1"/>
</dbReference>
<dbReference type="Proteomes" id="UP001642409">
    <property type="component" value="Unassembled WGS sequence"/>
</dbReference>
<keyword evidence="4" id="KW-1185">Reference proteome</keyword>
<dbReference type="InterPro" id="IPR042862">
    <property type="entry name" value="RNF32"/>
</dbReference>
<sequence>MSSHMLKKLMKQVDKDIVQNNKTYFKLNQERYGMKPPKILQNFTKEQQVKAVQEEKEFRKITNQPAIYVPSEHEWKIIERTVLARKERTCPACFCTFGAEAQLLTSCRHTFHEKCYLQFLQFNPQSKSTCLVCRQHCIIIKSEILLKQNYKLTIIYLQSYARRYLAYNIKNSLKLLSNGEFSSKLRQMTAMSDVVQRHINEEFDKGIYQFEVETERANQLFDEYLKLKDASIYKGVEKARKRQNASCCICYDDFNVKYIQWCDGPSEYQITSCCGSLFHKDCLEGAQIEQVLCVYCKQAYFTIPVSII</sequence>
<name>A0ABP1GKE1_9EUKA</name>
<dbReference type="Gene3D" id="3.30.40.10">
    <property type="entry name" value="Zinc/RING finger domain, C3HC4 (zinc finger)"/>
    <property type="match status" value="2"/>
</dbReference>
<evidence type="ECO:0000259" key="2">
    <source>
        <dbReference type="PROSITE" id="PS50089"/>
    </source>
</evidence>
<dbReference type="SMART" id="SM00184">
    <property type="entry name" value="RING"/>
    <property type="match status" value="2"/>
</dbReference>
<evidence type="ECO:0000313" key="3">
    <source>
        <dbReference type="EMBL" id="CAL5970804.1"/>
    </source>
</evidence>
<proteinExistence type="predicted"/>
<feature type="domain" description="RING-type" evidence="2">
    <location>
        <begin position="90"/>
        <end position="134"/>
    </location>
</feature>
<protein>
    <submittedName>
        <fullName evidence="3">RING-like_zinc finger domain-containing protein</fullName>
    </submittedName>
</protein>
<organism evidence="3 4">
    <name type="scientific">Hexamita inflata</name>
    <dbReference type="NCBI Taxonomy" id="28002"/>
    <lineage>
        <taxon>Eukaryota</taxon>
        <taxon>Metamonada</taxon>
        <taxon>Diplomonadida</taxon>
        <taxon>Hexamitidae</taxon>
        <taxon>Hexamitinae</taxon>
        <taxon>Hexamita</taxon>
    </lineage>
</organism>
<keyword evidence="1" id="KW-0862">Zinc</keyword>
<keyword evidence="1" id="KW-0479">Metal-binding</keyword>
<keyword evidence="1" id="KW-0863">Zinc-finger</keyword>
<dbReference type="InterPro" id="IPR013083">
    <property type="entry name" value="Znf_RING/FYVE/PHD"/>
</dbReference>
<dbReference type="PANTHER" id="PTHR14991:SF0">
    <property type="entry name" value="RING FINGER PROTEIN 32"/>
    <property type="match status" value="1"/>
</dbReference>
<evidence type="ECO:0000313" key="4">
    <source>
        <dbReference type="Proteomes" id="UP001642409"/>
    </source>
</evidence>
<dbReference type="EMBL" id="CAXDID020000001">
    <property type="protein sequence ID" value="CAL5970804.1"/>
    <property type="molecule type" value="Genomic_DNA"/>
</dbReference>
<dbReference type="SUPFAM" id="SSF57850">
    <property type="entry name" value="RING/U-box"/>
    <property type="match status" value="2"/>
</dbReference>
<reference evidence="3 4" key="1">
    <citation type="submission" date="2024-07" db="EMBL/GenBank/DDBJ databases">
        <authorList>
            <person name="Akdeniz Z."/>
        </authorList>
    </citation>
    <scope>NUCLEOTIDE SEQUENCE [LARGE SCALE GENOMIC DNA]</scope>
</reference>
<dbReference type="InterPro" id="IPR001841">
    <property type="entry name" value="Znf_RING"/>
</dbReference>
<dbReference type="Pfam" id="PF13639">
    <property type="entry name" value="zf-RING_2"/>
    <property type="match status" value="1"/>
</dbReference>
<accession>A0ABP1GKE1</accession>
<comment type="caution">
    <text evidence="3">The sequence shown here is derived from an EMBL/GenBank/DDBJ whole genome shotgun (WGS) entry which is preliminary data.</text>
</comment>
<gene>
    <name evidence="3" type="ORF">HINF_LOCUS744</name>
</gene>
<evidence type="ECO:0000256" key="1">
    <source>
        <dbReference type="PROSITE-ProRule" id="PRU00175"/>
    </source>
</evidence>